<evidence type="ECO:0000313" key="3">
    <source>
        <dbReference type="EMBL" id="GAU35481.1"/>
    </source>
</evidence>
<dbReference type="InterPro" id="IPR000477">
    <property type="entry name" value="RT_dom"/>
</dbReference>
<dbReference type="PANTHER" id="PTHR33116:SF78">
    <property type="entry name" value="OS12G0587133 PROTEIN"/>
    <property type="match status" value="1"/>
</dbReference>
<feature type="domain" description="RNase H type-1" evidence="2">
    <location>
        <begin position="465"/>
        <end position="594"/>
    </location>
</feature>
<dbReference type="Pfam" id="PF00078">
    <property type="entry name" value="RVT_1"/>
    <property type="match status" value="1"/>
</dbReference>
<dbReference type="GO" id="GO:0004523">
    <property type="term" value="F:RNA-DNA hybrid ribonuclease activity"/>
    <property type="evidence" value="ECO:0007669"/>
    <property type="project" value="InterPro"/>
</dbReference>
<dbReference type="SUPFAM" id="SSF53098">
    <property type="entry name" value="Ribonuclease H-like"/>
    <property type="match status" value="1"/>
</dbReference>
<reference evidence="4" key="1">
    <citation type="journal article" date="2017" name="Front. Plant Sci.">
        <title>Climate Clever Clovers: New Paradigm to Reduce the Environmental Footprint of Ruminants by Breeding Low Methanogenic Forages Utilizing Haplotype Variation.</title>
        <authorList>
            <person name="Kaur P."/>
            <person name="Appels R."/>
            <person name="Bayer P.E."/>
            <person name="Keeble-Gagnere G."/>
            <person name="Wang J."/>
            <person name="Hirakawa H."/>
            <person name="Shirasawa K."/>
            <person name="Vercoe P."/>
            <person name="Stefanova K."/>
            <person name="Durmic Z."/>
            <person name="Nichols P."/>
            <person name="Revell C."/>
            <person name="Isobe S.N."/>
            <person name="Edwards D."/>
            <person name="Erskine W."/>
        </authorList>
    </citation>
    <scope>NUCLEOTIDE SEQUENCE [LARGE SCALE GENOMIC DNA]</scope>
    <source>
        <strain evidence="4">cv. Daliak</strain>
    </source>
</reference>
<name>A0A2Z6MVS6_TRISU</name>
<protein>
    <recommendedName>
        <fullName evidence="5">RNase H type-1 domain-containing protein</fullName>
    </recommendedName>
</protein>
<proteinExistence type="predicted"/>
<dbReference type="OrthoDB" id="1751077at2759"/>
<dbReference type="GO" id="GO:0003676">
    <property type="term" value="F:nucleic acid binding"/>
    <property type="evidence" value="ECO:0007669"/>
    <property type="project" value="InterPro"/>
</dbReference>
<dbReference type="Gene3D" id="3.30.420.10">
    <property type="entry name" value="Ribonuclease H-like superfamily/Ribonuclease H"/>
    <property type="match status" value="1"/>
</dbReference>
<dbReference type="Pfam" id="PF13456">
    <property type="entry name" value="RVT_3"/>
    <property type="match status" value="1"/>
</dbReference>
<dbReference type="CDD" id="cd06222">
    <property type="entry name" value="RNase_H_like"/>
    <property type="match status" value="1"/>
</dbReference>
<evidence type="ECO:0000259" key="1">
    <source>
        <dbReference type="PROSITE" id="PS50878"/>
    </source>
</evidence>
<evidence type="ECO:0000259" key="2">
    <source>
        <dbReference type="PROSITE" id="PS50879"/>
    </source>
</evidence>
<dbReference type="PROSITE" id="PS50879">
    <property type="entry name" value="RNASE_H_1"/>
    <property type="match status" value="1"/>
</dbReference>
<dbReference type="PANTHER" id="PTHR33116">
    <property type="entry name" value="REVERSE TRANSCRIPTASE ZINC-BINDING DOMAIN-CONTAINING PROTEIN-RELATED-RELATED"/>
    <property type="match status" value="1"/>
</dbReference>
<dbReference type="AlphaFoldDB" id="A0A2Z6MVS6"/>
<dbReference type="InterPro" id="IPR044730">
    <property type="entry name" value="RNase_H-like_dom_plant"/>
</dbReference>
<dbReference type="EMBL" id="DF973592">
    <property type="protein sequence ID" value="GAU35481.1"/>
    <property type="molecule type" value="Genomic_DNA"/>
</dbReference>
<dbReference type="InterPro" id="IPR036397">
    <property type="entry name" value="RNaseH_sf"/>
</dbReference>
<dbReference type="Proteomes" id="UP000242715">
    <property type="component" value="Unassembled WGS sequence"/>
</dbReference>
<evidence type="ECO:0008006" key="5">
    <source>
        <dbReference type="Google" id="ProtNLM"/>
    </source>
</evidence>
<dbReference type="InterPro" id="IPR002156">
    <property type="entry name" value="RNaseH_domain"/>
</dbReference>
<keyword evidence="4" id="KW-1185">Reference proteome</keyword>
<sequence>MSPYLFVLCMDKLSHMISQAVDGGKWVGIRAGRAGPIISHLMFADDLLLYGKATVEHMQCVIKVLDDFCILSGQMVSQEKTSILFSKNVPQEVKTMLQNISGFRVTSSLEKYLGVPLTGRAPKRGDYQYIIEQLQSKLTAWKAENLSFAGRVKLSKSVMEAMPIYPMMTAIIPNSILQEVQRLQRDFIWGDSIHGRKHHAVRWELISTPKYRGGLGLRRLEIMNKACLMKLGWELNHNDIGLWSVVLKGKYGRGINNLVNAQAKNNDSSLWRILVHLQQDIDRFSCWTVGDGSKVHAWESFWIEPGLRICDLNVNIPINLMHATVSELSTIEGKSDRFSVNSAYALLSKDRQHMCEDVWKTELHVLRDCPKCIGVWLCSVDQSRELFFTSDLQQWIKLNINGAIGGIGIENWSSFWAIACHSIWKRYNKEAHDGSFNRPYNPHVVIKNYARDYNIAKTADNIVQVRNNVRQNIDGARSSTGSCGCGGVVRDSSGEWLKGYARGLGDCNIIMTELWGILEGLRLAWRLGFRHVELRSDSLGVVKTLGNEECVITEGWSVLKHIRRLMKLEWEVLVCHTYREANRCADALAHLGLSWWHLLARHLWRITLKLDEAENTVWSLRAAQLPPRAAQILEKNRLGYLAVARRAASLARRAGARTLFIGV</sequence>
<dbReference type="PROSITE" id="PS50878">
    <property type="entry name" value="RT_POL"/>
    <property type="match status" value="1"/>
</dbReference>
<feature type="domain" description="Reverse transcriptase" evidence="1">
    <location>
        <begin position="1"/>
        <end position="117"/>
    </location>
</feature>
<accession>A0A2Z6MVS6</accession>
<evidence type="ECO:0000313" key="4">
    <source>
        <dbReference type="Proteomes" id="UP000242715"/>
    </source>
</evidence>
<gene>
    <name evidence="3" type="ORF">TSUD_384360</name>
</gene>
<organism evidence="3 4">
    <name type="scientific">Trifolium subterraneum</name>
    <name type="common">Subterranean clover</name>
    <dbReference type="NCBI Taxonomy" id="3900"/>
    <lineage>
        <taxon>Eukaryota</taxon>
        <taxon>Viridiplantae</taxon>
        <taxon>Streptophyta</taxon>
        <taxon>Embryophyta</taxon>
        <taxon>Tracheophyta</taxon>
        <taxon>Spermatophyta</taxon>
        <taxon>Magnoliopsida</taxon>
        <taxon>eudicotyledons</taxon>
        <taxon>Gunneridae</taxon>
        <taxon>Pentapetalae</taxon>
        <taxon>rosids</taxon>
        <taxon>fabids</taxon>
        <taxon>Fabales</taxon>
        <taxon>Fabaceae</taxon>
        <taxon>Papilionoideae</taxon>
        <taxon>50 kb inversion clade</taxon>
        <taxon>NPAAA clade</taxon>
        <taxon>Hologalegina</taxon>
        <taxon>IRL clade</taxon>
        <taxon>Trifolieae</taxon>
        <taxon>Trifolium</taxon>
    </lineage>
</organism>
<dbReference type="InterPro" id="IPR012337">
    <property type="entry name" value="RNaseH-like_sf"/>
</dbReference>